<evidence type="ECO:0000313" key="3">
    <source>
        <dbReference type="Proteomes" id="UP001175228"/>
    </source>
</evidence>
<feature type="compositionally biased region" description="Basic and acidic residues" evidence="1">
    <location>
        <begin position="254"/>
        <end position="263"/>
    </location>
</feature>
<feature type="compositionally biased region" description="Low complexity" evidence="1">
    <location>
        <begin position="225"/>
        <end position="239"/>
    </location>
</feature>
<name>A0AA39QIK5_9AGAR</name>
<keyword evidence="3" id="KW-1185">Reference proteome</keyword>
<protein>
    <submittedName>
        <fullName evidence="2">Uncharacterized protein</fullName>
    </submittedName>
</protein>
<feature type="compositionally biased region" description="Basic residues" evidence="1">
    <location>
        <begin position="320"/>
        <end position="336"/>
    </location>
</feature>
<feature type="compositionally biased region" description="Polar residues" evidence="1">
    <location>
        <begin position="377"/>
        <end position="389"/>
    </location>
</feature>
<sequence>MLDRDEAERLPVVIPQEDIDNDPEAFAWYEGPQGGGFIVPIQFKKYPNRPVNETPIGYLHYIVNKCSWNAKYVHSLFFDAIDVYFEGLMEYAKDHYAEFVIPFGTMHRGKRLQQCRDKPWMEWTTTRPVLTQKYIVYFTAVQYFLDNPRHYTANRDIGELLSATKYEDDLDLGEEDDEYETDSFINDDDVEEEPEQEQESSETADDSEASSRAEVESTQPSDVEGSQSGISDGIDSDSSMRIPPRMIQNFASKYRLEKRHDGRSPVPIPPAPMPRKRRQGSGASKVGSDSKASPRKRRLSSVDSSDHSEDSDDAEEIKPKQSRRCKRGPRKGKQKAHTSEMEDFISGGEESDGNEDYLGSATEDDNLSDLADGPKQKSCTSSTSHTQCGMTGAQPHQLRSGRKYGLVKSSLSTEIVSEASSPRNRKPPKVIRAAISSAVDSGSDEPNRLTSKAPDPPEGERLPQIRRVDHVIPSQVAICRTQIKQRCRRNEGVQPIGWFQVRRMSFVLLRPKGLLVDVSRSGMDIQDQDS</sequence>
<dbReference type="EMBL" id="JAUEPU010000003">
    <property type="protein sequence ID" value="KAK0503605.1"/>
    <property type="molecule type" value="Genomic_DNA"/>
</dbReference>
<proteinExistence type="predicted"/>
<evidence type="ECO:0000256" key="1">
    <source>
        <dbReference type="SAM" id="MobiDB-lite"/>
    </source>
</evidence>
<comment type="caution">
    <text evidence="2">The sequence shown here is derived from an EMBL/GenBank/DDBJ whole genome shotgun (WGS) entry which is preliminary data.</text>
</comment>
<dbReference type="Proteomes" id="UP001175228">
    <property type="component" value="Unassembled WGS sequence"/>
</dbReference>
<feature type="compositionally biased region" description="Acidic residues" evidence="1">
    <location>
        <begin position="171"/>
        <end position="208"/>
    </location>
</feature>
<accession>A0AA39QIK5</accession>
<organism evidence="2 3">
    <name type="scientific">Armillaria luteobubalina</name>
    <dbReference type="NCBI Taxonomy" id="153913"/>
    <lineage>
        <taxon>Eukaryota</taxon>
        <taxon>Fungi</taxon>
        <taxon>Dikarya</taxon>
        <taxon>Basidiomycota</taxon>
        <taxon>Agaricomycotina</taxon>
        <taxon>Agaricomycetes</taxon>
        <taxon>Agaricomycetidae</taxon>
        <taxon>Agaricales</taxon>
        <taxon>Marasmiineae</taxon>
        <taxon>Physalacriaceae</taxon>
        <taxon>Armillaria</taxon>
    </lineage>
</organism>
<feature type="region of interest" description="Disordered" evidence="1">
    <location>
        <begin position="415"/>
        <end position="462"/>
    </location>
</feature>
<evidence type="ECO:0000313" key="2">
    <source>
        <dbReference type="EMBL" id="KAK0503605.1"/>
    </source>
</evidence>
<gene>
    <name evidence="2" type="ORF">EDD18DRAFT_1410803</name>
</gene>
<reference evidence="2" key="1">
    <citation type="submission" date="2023-06" db="EMBL/GenBank/DDBJ databases">
        <authorList>
            <consortium name="Lawrence Berkeley National Laboratory"/>
            <person name="Ahrendt S."/>
            <person name="Sahu N."/>
            <person name="Indic B."/>
            <person name="Wong-Bajracharya J."/>
            <person name="Merenyi Z."/>
            <person name="Ke H.-M."/>
            <person name="Monk M."/>
            <person name="Kocsube S."/>
            <person name="Drula E."/>
            <person name="Lipzen A."/>
            <person name="Balint B."/>
            <person name="Henrissat B."/>
            <person name="Andreopoulos B."/>
            <person name="Martin F.M."/>
            <person name="Harder C.B."/>
            <person name="Rigling D."/>
            <person name="Ford K.L."/>
            <person name="Foster G.D."/>
            <person name="Pangilinan J."/>
            <person name="Papanicolaou A."/>
            <person name="Barry K."/>
            <person name="LaButti K."/>
            <person name="Viragh M."/>
            <person name="Koriabine M."/>
            <person name="Yan M."/>
            <person name="Riley R."/>
            <person name="Champramary S."/>
            <person name="Plett K.L."/>
            <person name="Tsai I.J."/>
            <person name="Slot J."/>
            <person name="Sipos G."/>
            <person name="Plett J."/>
            <person name="Nagy L.G."/>
            <person name="Grigoriev I.V."/>
        </authorList>
    </citation>
    <scope>NUCLEOTIDE SEQUENCE</scope>
    <source>
        <strain evidence="2">HWK02</strain>
    </source>
</reference>
<dbReference type="AlphaFoldDB" id="A0AA39QIK5"/>
<feature type="region of interest" description="Disordered" evidence="1">
    <location>
        <begin position="171"/>
        <end position="402"/>
    </location>
</feature>